<proteinExistence type="predicted"/>
<evidence type="ECO:0000313" key="1">
    <source>
        <dbReference type="EMBL" id="CUP66876.1"/>
    </source>
</evidence>
<keyword evidence="1" id="KW-0808">Transferase</keyword>
<accession>A0A174Q4T5</accession>
<evidence type="ECO:0000313" key="2">
    <source>
        <dbReference type="Proteomes" id="UP000095485"/>
    </source>
</evidence>
<dbReference type="OrthoDB" id="9810361at2"/>
<dbReference type="RefSeq" id="WP_055283153.1">
    <property type="nucleotide sequence ID" value="NZ_CZAY01000011.1"/>
</dbReference>
<name>A0A174Q4T5_9FIRM</name>
<dbReference type="GO" id="GO:0032259">
    <property type="term" value="P:methylation"/>
    <property type="evidence" value="ECO:0007669"/>
    <property type="project" value="UniProtKB-KW"/>
</dbReference>
<sequence>MLPERKIHFEAKKKEKENLRFRSFLKCNADEEELDQQFLQLHKELFENFDCGRCRNCCKEYCAELTTDEVKEVAEYLKMEEPQFVQTYLEKDETEGTYLTKNKPCDFLQKNGECLLEECKPDGCKKYPYTDQSGRLGSLYGMLDAIAVCPVAYEIWERLKKIYNFH</sequence>
<dbReference type="GeneID" id="96228979"/>
<dbReference type="EMBL" id="CZAY01000011">
    <property type="protein sequence ID" value="CUP66876.1"/>
    <property type="molecule type" value="Genomic_DNA"/>
</dbReference>
<dbReference type="AlphaFoldDB" id="A0A174Q4T5"/>
<dbReference type="Proteomes" id="UP000095485">
    <property type="component" value="Unassembled WGS sequence"/>
</dbReference>
<dbReference type="InterPro" id="IPR005358">
    <property type="entry name" value="Puta_zinc/iron-chelating_dom"/>
</dbReference>
<dbReference type="Pfam" id="PF03692">
    <property type="entry name" value="CxxCxxCC"/>
    <property type="match status" value="1"/>
</dbReference>
<reference evidence="1 2" key="1">
    <citation type="submission" date="2015-09" db="EMBL/GenBank/DDBJ databases">
        <authorList>
            <consortium name="Pathogen Informatics"/>
        </authorList>
    </citation>
    <scope>NUCLEOTIDE SEQUENCE [LARGE SCALE GENOMIC DNA]</scope>
    <source>
        <strain evidence="1 2">2789STDY5834914</strain>
    </source>
</reference>
<organism evidence="1 2">
    <name type="scientific">Dorea longicatena</name>
    <dbReference type="NCBI Taxonomy" id="88431"/>
    <lineage>
        <taxon>Bacteria</taxon>
        <taxon>Bacillati</taxon>
        <taxon>Bacillota</taxon>
        <taxon>Clostridia</taxon>
        <taxon>Lachnospirales</taxon>
        <taxon>Lachnospiraceae</taxon>
        <taxon>Dorea</taxon>
    </lineage>
</organism>
<gene>
    <name evidence="1" type="ORF">ERS852526_01687</name>
</gene>
<keyword evidence="1" id="KW-0969">Cilium</keyword>
<protein>
    <submittedName>
        <fullName evidence="1">Flagellin N-methylase</fullName>
    </submittedName>
</protein>
<keyword evidence="1" id="KW-0282">Flagellum</keyword>
<keyword evidence="1" id="KW-0966">Cell projection</keyword>
<dbReference type="GO" id="GO:0008168">
    <property type="term" value="F:methyltransferase activity"/>
    <property type="evidence" value="ECO:0007669"/>
    <property type="project" value="UniProtKB-KW"/>
</dbReference>
<keyword evidence="1" id="KW-0489">Methyltransferase</keyword>